<dbReference type="PANTHER" id="PTHR47988">
    <property type="entry name" value="SOMATIC EMBRYOGENESIS RECEPTOR KINASE 1"/>
    <property type="match status" value="1"/>
</dbReference>
<keyword evidence="3" id="KW-1185">Reference proteome</keyword>
<dbReference type="InterPro" id="IPR032675">
    <property type="entry name" value="LRR_dom_sf"/>
</dbReference>
<dbReference type="EMBL" id="CAXAMN010020502">
    <property type="protein sequence ID" value="CAK9056188.1"/>
    <property type="molecule type" value="Genomic_DNA"/>
</dbReference>
<evidence type="ECO:0000313" key="3">
    <source>
        <dbReference type="Proteomes" id="UP001642484"/>
    </source>
</evidence>
<feature type="non-terminal residue" evidence="2">
    <location>
        <position position="150"/>
    </location>
</feature>
<dbReference type="Proteomes" id="UP001642484">
    <property type="component" value="Unassembled WGS sequence"/>
</dbReference>
<dbReference type="Gene3D" id="3.80.10.10">
    <property type="entry name" value="Ribonuclease Inhibitor"/>
    <property type="match status" value="1"/>
</dbReference>
<reference evidence="2 3" key="1">
    <citation type="submission" date="2024-02" db="EMBL/GenBank/DDBJ databases">
        <authorList>
            <person name="Chen Y."/>
            <person name="Shah S."/>
            <person name="Dougan E. K."/>
            <person name="Thang M."/>
            <person name="Chan C."/>
        </authorList>
    </citation>
    <scope>NUCLEOTIDE SEQUENCE [LARGE SCALE GENOMIC DNA]</scope>
</reference>
<sequence length="150" mass="16229">GRPVPGPPRPRACADVEDVWKPRCCGGDDGLLLSSGHRPCEEDCEGFEGRPVQKCGVQEAQLEQVLLKLGMALEEAQNAATQPCFSAGVLCNEDGYISHLDLGFSHLAGEVPAELGNLSHLEYLDLRSNQLRGPIPKELGRPGVRLRSFL</sequence>
<keyword evidence="1" id="KW-0732">Signal</keyword>
<feature type="non-terminal residue" evidence="2">
    <location>
        <position position="1"/>
    </location>
</feature>
<dbReference type="InterPro" id="IPR001611">
    <property type="entry name" value="Leu-rich_rpt"/>
</dbReference>
<protein>
    <submittedName>
        <fullName evidence="2">Uncharacterized protein</fullName>
    </submittedName>
</protein>
<accession>A0ABP0MXG0</accession>
<proteinExistence type="predicted"/>
<dbReference type="Pfam" id="PF00560">
    <property type="entry name" value="LRR_1"/>
    <property type="match status" value="1"/>
</dbReference>
<dbReference type="SUPFAM" id="SSF52058">
    <property type="entry name" value="L domain-like"/>
    <property type="match status" value="1"/>
</dbReference>
<name>A0ABP0MXG0_9DINO</name>
<gene>
    <name evidence="2" type="ORF">CCMP2556_LOCUS27869</name>
</gene>
<evidence type="ECO:0000313" key="2">
    <source>
        <dbReference type="EMBL" id="CAK9056188.1"/>
    </source>
</evidence>
<comment type="caution">
    <text evidence="2">The sequence shown here is derived from an EMBL/GenBank/DDBJ whole genome shotgun (WGS) entry which is preliminary data.</text>
</comment>
<organism evidence="2 3">
    <name type="scientific">Durusdinium trenchii</name>
    <dbReference type="NCBI Taxonomy" id="1381693"/>
    <lineage>
        <taxon>Eukaryota</taxon>
        <taxon>Sar</taxon>
        <taxon>Alveolata</taxon>
        <taxon>Dinophyceae</taxon>
        <taxon>Suessiales</taxon>
        <taxon>Symbiodiniaceae</taxon>
        <taxon>Durusdinium</taxon>
    </lineage>
</organism>
<evidence type="ECO:0000256" key="1">
    <source>
        <dbReference type="ARBA" id="ARBA00022729"/>
    </source>
</evidence>